<evidence type="ECO:0000313" key="3">
    <source>
        <dbReference type="Proteomes" id="UP001497644"/>
    </source>
</evidence>
<protein>
    <recommendedName>
        <fullName evidence="4">ER-bound oxygenase mpaB/mpaB'/Rubber oxygenase catalytic domain-containing protein</fullName>
    </recommendedName>
</protein>
<keyword evidence="1" id="KW-0472">Membrane</keyword>
<feature type="transmembrane region" description="Helical" evidence="1">
    <location>
        <begin position="111"/>
        <end position="128"/>
    </location>
</feature>
<dbReference type="EMBL" id="OZ034827">
    <property type="protein sequence ID" value="CAL1683252.1"/>
    <property type="molecule type" value="Genomic_DNA"/>
</dbReference>
<reference evidence="2" key="1">
    <citation type="submission" date="2024-04" db="EMBL/GenBank/DDBJ databases">
        <authorList>
            <consortium name="Molecular Ecology Group"/>
        </authorList>
    </citation>
    <scope>NUCLEOTIDE SEQUENCE</scope>
</reference>
<evidence type="ECO:0000256" key="1">
    <source>
        <dbReference type="SAM" id="Phobius"/>
    </source>
</evidence>
<evidence type="ECO:0008006" key="4">
    <source>
        <dbReference type="Google" id="ProtNLM"/>
    </source>
</evidence>
<name>A0AAV2NSN5_9HYME</name>
<sequence length="437" mass="51313">MTIDNITFKNTNKDSNCNSQHSSEYEYVAAFKNTFDGKLFPNDFDIWPVQEQSIWINKNVAKFFPNTPESLLDFIPAFFCPGDCGRSQEEKPEWLNMDKYRRGQRFVRDHYTSLLISAILGIMHIYSFNDAIKPMILREHAHTPYLGFKSYLSIIRRFLNWYNGEPWIKGSPAYNDMQLTRKMHLMTRAKLCNLDMEQIDNASKIAEPWCPDHEILVKDFAAACPFERSGQRPYMVFKKSSCTPKSLNNADMAGVQCSFVALFLLCPQSIGVHDATDEDLEAFCHMWRCYGYCLGMEDEYNFCRGSLEEIKQRVRDLYQYWILPNLKDVTPEWEHMTRCLVEPMNFYPFIYMPYKVMTLISTDILNLSMSDLYASLSYSEWIAYKVWIFILRYALQFSTIRAAFNKVTCKAVDIAMNYGPEKQIELQEKSRKQYEYS</sequence>
<proteinExistence type="predicted"/>
<gene>
    <name evidence="2" type="ORF">LPLAT_LOCUS9018</name>
</gene>
<dbReference type="Proteomes" id="UP001497644">
    <property type="component" value="Chromosome 4"/>
</dbReference>
<keyword evidence="1" id="KW-0812">Transmembrane</keyword>
<dbReference type="PANTHER" id="PTHR37159">
    <property type="entry name" value="GH11867P"/>
    <property type="match status" value="1"/>
</dbReference>
<dbReference type="AlphaFoldDB" id="A0AAV2NSN5"/>
<evidence type="ECO:0000313" key="2">
    <source>
        <dbReference type="EMBL" id="CAL1683252.1"/>
    </source>
</evidence>
<keyword evidence="3" id="KW-1185">Reference proteome</keyword>
<dbReference type="PANTHER" id="PTHR37159:SF1">
    <property type="entry name" value="GH11867P"/>
    <property type="match status" value="1"/>
</dbReference>
<organism evidence="2 3">
    <name type="scientific">Lasius platythorax</name>
    <dbReference type="NCBI Taxonomy" id="488582"/>
    <lineage>
        <taxon>Eukaryota</taxon>
        <taxon>Metazoa</taxon>
        <taxon>Ecdysozoa</taxon>
        <taxon>Arthropoda</taxon>
        <taxon>Hexapoda</taxon>
        <taxon>Insecta</taxon>
        <taxon>Pterygota</taxon>
        <taxon>Neoptera</taxon>
        <taxon>Endopterygota</taxon>
        <taxon>Hymenoptera</taxon>
        <taxon>Apocrita</taxon>
        <taxon>Aculeata</taxon>
        <taxon>Formicoidea</taxon>
        <taxon>Formicidae</taxon>
        <taxon>Formicinae</taxon>
        <taxon>Lasius</taxon>
        <taxon>Lasius</taxon>
    </lineage>
</organism>
<keyword evidence="1" id="KW-1133">Transmembrane helix</keyword>
<accession>A0AAV2NSN5</accession>